<dbReference type="KEGG" id="fer:FNB15_00465"/>
<keyword evidence="4 7" id="KW-0812">Transmembrane</keyword>
<feature type="transmembrane region" description="Helical" evidence="7">
    <location>
        <begin position="119"/>
        <end position="139"/>
    </location>
</feature>
<dbReference type="PANTHER" id="PTHR23513:SF11">
    <property type="entry name" value="STAPHYLOFERRIN A TRANSPORTER"/>
    <property type="match status" value="1"/>
</dbReference>
<organism evidence="9 10">
    <name type="scientific">Ferrovibrio terrae</name>
    <dbReference type="NCBI Taxonomy" id="2594003"/>
    <lineage>
        <taxon>Bacteria</taxon>
        <taxon>Pseudomonadati</taxon>
        <taxon>Pseudomonadota</taxon>
        <taxon>Alphaproteobacteria</taxon>
        <taxon>Rhodospirillales</taxon>
        <taxon>Rhodospirillaceae</taxon>
        <taxon>Ferrovibrio</taxon>
    </lineage>
</organism>
<dbReference type="OrthoDB" id="9809918at2"/>
<feature type="transmembrane region" description="Helical" evidence="7">
    <location>
        <begin position="92"/>
        <end position="113"/>
    </location>
</feature>
<evidence type="ECO:0000256" key="7">
    <source>
        <dbReference type="SAM" id="Phobius"/>
    </source>
</evidence>
<feature type="transmembrane region" description="Helical" evidence="7">
    <location>
        <begin position="176"/>
        <end position="202"/>
    </location>
</feature>
<dbReference type="SUPFAM" id="SSF103473">
    <property type="entry name" value="MFS general substrate transporter"/>
    <property type="match status" value="1"/>
</dbReference>
<feature type="transmembrane region" description="Helical" evidence="7">
    <location>
        <begin position="355"/>
        <end position="378"/>
    </location>
</feature>
<feature type="transmembrane region" description="Helical" evidence="7">
    <location>
        <begin position="268"/>
        <end position="288"/>
    </location>
</feature>
<evidence type="ECO:0000256" key="4">
    <source>
        <dbReference type="ARBA" id="ARBA00022692"/>
    </source>
</evidence>
<dbReference type="Pfam" id="PF05977">
    <property type="entry name" value="MFS_3"/>
    <property type="match status" value="1"/>
</dbReference>
<feature type="transmembrane region" description="Helical" evidence="7">
    <location>
        <begin position="59"/>
        <end position="80"/>
    </location>
</feature>
<feature type="transmembrane region" description="Helical" evidence="7">
    <location>
        <begin position="384"/>
        <end position="406"/>
    </location>
</feature>
<dbReference type="EMBL" id="CP041636">
    <property type="protein sequence ID" value="QDO95849.1"/>
    <property type="molecule type" value="Genomic_DNA"/>
</dbReference>
<dbReference type="InterPro" id="IPR010290">
    <property type="entry name" value="TM_effector"/>
</dbReference>
<feature type="transmembrane region" description="Helical" evidence="7">
    <location>
        <begin position="300"/>
        <end position="318"/>
    </location>
</feature>
<evidence type="ECO:0000256" key="2">
    <source>
        <dbReference type="ARBA" id="ARBA00022448"/>
    </source>
</evidence>
<evidence type="ECO:0000313" key="9">
    <source>
        <dbReference type="EMBL" id="QDO95849.1"/>
    </source>
</evidence>
<feature type="domain" description="Major facilitator superfamily (MFS) profile" evidence="8">
    <location>
        <begin position="26"/>
        <end position="413"/>
    </location>
</feature>
<dbReference type="PROSITE" id="PS50850">
    <property type="entry name" value="MFS"/>
    <property type="match status" value="1"/>
</dbReference>
<keyword evidence="6 7" id="KW-0472">Membrane</keyword>
<dbReference type="Gene3D" id="1.20.1250.20">
    <property type="entry name" value="MFS general substrate transporter like domains"/>
    <property type="match status" value="1"/>
</dbReference>
<dbReference type="PANTHER" id="PTHR23513">
    <property type="entry name" value="INTEGRAL MEMBRANE EFFLUX PROTEIN-RELATED"/>
    <property type="match status" value="1"/>
</dbReference>
<dbReference type="InterPro" id="IPR036259">
    <property type="entry name" value="MFS_trans_sf"/>
</dbReference>
<accession>A0A516GWF6</accession>
<dbReference type="GO" id="GO:0005886">
    <property type="term" value="C:plasma membrane"/>
    <property type="evidence" value="ECO:0007669"/>
    <property type="project" value="UniProtKB-SubCell"/>
</dbReference>
<keyword evidence="2" id="KW-0813">Transport</keyword>
<dbReference type="InterPro" id="IPR020846">
    <property type="entry name" value="MFS_dom"/>
</dbReference>
<evidence type="ECO:0000313" key="10">
    <source>
        <dbReference type="Proteomes" id="UP000317496"/>
    </source>
</evidence>
<dbReference type="CDD" id="cd06173">
    <property type="entry name" value="MFS_MefA_like"/>
    <property type="match status" value="1"/>
</dbReference>
<dbReference type="Proteomes" id="UP000317496">
    <property type="component" value="Chromosome"/>
</dbReference>
<feature type="transmembrane region" description="Helical" evidence="7">
    <location>
        <begin position="235"/>
        <end position="256"/>
    </location>
</feature>
<protein>
    <submittedName>
        <fullName evidence="9">MFS transporter</fullName>
    </submittedName>
</protein>
<keyword evidence="5 7" id="KW-1133">Transmembrane helix</keyword>
<proteinExistence type="predicted"/>
<sequence length="552" mass="59999">MSQAPTPPTTPAITPVGTFAPFQHRTFRLFWTASLISNIGVLVQTIGASWVMMTISGSASLVALVQGMNALPVMLFALAAGALADNFDRRHVMLGAQVAMLVFSLILAAAVYFDWITPWLLLGLTFLIGTGSAINNPSWQASVRDTVPRDTLSAAVILNNMGFNATRSIGPAIGGTIVATLGVTLSFLFNAFTYLPIIWVLAKWKPDTAKSDLPREDFLSAMSAGLRYVSMSPQIMVVLFRTILFSSCAVSVLALLPVVARDLLGAGALTYGGLLGTFGVGAILGALINARVRRMLTDETITRAACLISMAATVTLGLSSNIYLSFVALIPAGACWVITLSLFNISVQLSAPRWVVGRAIALYQVTNFGGLAIGSWLWGSLADAHSVSTALVTGGLGLLLCAAAGLRFTLQNVVSVDLDPLGQFQAPATGLDIKPQSGPIFVMVEYRIRHQDVDEFLAVMTRRRRIRLRDGAQRWALLRHVEDTELWTESYHVPTWLDYIRHNSRRTKADAEVMEQLRKLHQGEGPRVHRWIERQTVPPTEDILLKHNPELP</sequence>
<evidence type="ECO:0000256" key="6">
    <source>
        <dbReference type="ARBA" id="ARBA00023136"/>
    </source>
</evidence>
<comment type="subcellular location">
    <subcellularLocation>
        <location evidence="1">Cell membrane</location>
        <topology evidence="1">Multi-pass membrane protein</topology>
    </subcellularLocation>
</comment>
<feature type="transmembrane region" description="Helical" evidence="7">
    <location>
        <begin position="324"/>
        <end position="343"/>
    </location>
</feature>
<dbReference type="GO" id="GO:0022857">
    <property type="term" value="F:transmembrane transporter activity"/>
    <property type="evidence" value="ECO:0007669"/>
    <property type="project" value="InterPro"/>
</dbReference>
<dbReference type="RefSeq" id="WP_144066830.1">
    <property type="nucleotide sequence ID" value="NZ_CP041636.1"/>
</dbReference>
<gene>
    <name evidence="9" type="ORF">FNB15_00465</name>
</gene>
<keyword evidence="10" id="KW-1185">Reference proteome</keyword>
<evidence type="ECO:0000256" key="1">
    <source>
        <dbReference type="ARBA" id="ARBA00004651"/>
    </source>
</evidence>
<feature type="transmembrane region" description="Helical" evidence="7">
    <location>
        <begin position="29"/>
        <end position="53"/>
    </location>
</feature>
<evidence type="ECO:0000256" key="5">
    <source>
        <dbReference type="ARBA" id="ARBA00022989"/>
    </source>
</evidence>
<name>A0A516GWF6_9PROT</name>
<dbReference type="AlphaFoldDB" id="A0A516GWF6"/>
<evidence type="ECO:0000259" key="8">
    <source>
        <dbReference type="PROSITE" id="PS50850"/>
    </source>
</evidence>
<reference evidence="9 10" key="1">
    <citation type="submission" date="2019-07" db="EMBL/GenBank/DDBJ databases">
        <title>Genome sequencing for Ferrovibrio sp. K5.</title>
        <authorList>
            <person name="Park S.-J."/>
        </authorList>
    </citation>
    <scope>NUCLEOTIDE SEQUENCE [LARGE SCALE GENOMIC DNA]</scope>
    <source>
        <strain evidence="9 10">K5</strain>
    </source>
</reference>
<feature type="transmembrane region" description="Helical" evidence="7">
    <location>
        <begin position="151"/>
        <end position="170"/>
    </location>
</feature>
<evidence type="ECO:0000256" key="3">
    <source>
        <dbReference type="ARBA" id="ARBA00022475"/>
    </source>
</evidence>
<keyword evidence="3" id="KW-1003">Cell membrane</keyword>